<dbReference type="OrthoDB" id="3360826at2759"/>
<evidence type="ECO:0000313" key="3">
    <source>
        <dbReference type="EMBL" id="TIB41942.1"/>
    </source>
</evidence>
<protein>
    <submittedName>
        <fullName evidence="3">Uncharacterized protein</fullName>
    </submittedName>
</protein>
<proteinExistence type="predicted"/>
<evidence type="ECO:0000313" key="4">
    <source>
        <dbReference type="Proteomes" id="UP000306954"/>
    </source>
</evidence>
<dbReference type="Proteomes" id="UP000310689">
    <property type="component" value="Unassembled WGS sequence"/>
</dbReference>
<reference evidence="4 5" key="1">
    <citation type="submission" date="2019-03" db="EMBL/GenBank/DDBJ databases">
        <title>Sequencing 23 genomes of Wallemia ichthyophaga.</title>
        <authorList>
            <person name="Gostincar C."/>
        </authorList>
    </citation>
    <scope>NUCLEOTIDE SEQUENCE [LARGE SCALE GENOMIC DNA]</scope>
    <source>
        <strain evidence="3 5">EXF-6200</strain>
        <strain evidence="2 4">EXF-8621</strain>
    </source>
</reference>
<feature type="compositionally biased region" description="Basic and acidic residues" evidence="1">
    <location>
        <begin position="1"/>
        <end position="13"/>
    </location>
</feature>
<feature type="region of interest" description="Disordered" evidence="1">
    <location>
        <begin position="1"/>
        <end position="28"/>
    </location>
</feature>
<dbReference type="EMBL" id="SPOI01000013">
    <property type="protein sequence ID" value="TIB41942.1"/>
    <property type="molecule type" value="Genomic_DNA"/>
</dbReference>
<evidence type="ECO:0000256" key="1">
    <source>
        <dbReference type="SAM" id="MobiDB-lite"/>
    </source>
</evidence>
<comment type="caution">
    <text evidence="3">The sequence shown here is derived from an EMBL/GenBank/DDBJ whole genome shotgun (WGS) entry which is preliminary data.</text>
</comment>
<evidence type="ECO:0000313" key="2">
    <source>
        <dbReference type="EMBL" id="TIB13257.1"/>
    </source>
</evidence>
<organism evidence="3 5">
    <name type="scientific">Wallemia ichthyophaga</name>
    <dbReference type="NCBI Taxonomy" id="245174"/>
    <lineage>
        <taxon>Eukaryota</taxon>
        <taxon>Fungi</taxon>
        <taxon>Dikarya</taxon>
        <taxon>Basidiomycota</taxon>
        <taxon>Wallemiomycotina</taxon>
        <taxon>Wallemiomycetes</taxon>
        <taxon>Wallemiales</taxon>
        <taxon>Wallemiaceae</taxon>
        <taxon>Wallemia</taxon>
    </lineage>
</organism>
<feature type="compositionally biased region" description="Low complexity" evidence="1">
    <location>
        <begin position="14"/>
        <end position="25"/>
    </location>
</feature>
<accession>A0A4T0HLE8</accession>
<dbReference type="EMBL" id="SPOF01000015">
    <property type="protein sequence ID" value="TIB13257.1"/>
    <property type="molecule type" value="Genomic_DNA"/>
</dbReference>
<gene>
    <name evidence="3" type="ORF">E3P86_00579</name>
    <name evidence="2" type="ORF">E3P90_01738</name>
</gene>
<dbReference type="OMA" id="SMAGTIW"/>
<dbReference type="AlphaFoldDB" id="A0A4T0HLE8"/>
<sequence>MQSSREMESDSKSSSRSSNKNRASSGISPSTVAGISILAFAAVSASMAGTIWRSNRARKRATQAVVDFRSNYHIEKRPLPLPSEVRSKEISRSENAIESDAHVAQIGENNTQFSEDGHFTYGDAAKALLIATSAVGIVAAGSGYYVVNKLELSDIQDTKTKLNAIVRTRFKTLYDSIHKSDGLEEDIPDDAKEFAQMFYDEQNEHREV</sequence>
<name>A0A4T0HLE8_WALIC</name>
<dbReference type="Proteomes" id="UP000306954">
    <property type="component" value="Unassembled WGS sequence"/>
</dbReference>
<evidence type="ECO:0000313" key="5">
    <source>
        <dbReference type="Proteomes" id="UP000310689"/>
    </source>
</evidence>